<dbReference type="InterPro" id="IPR029057">
    <property type="entry name" value="PRTase-like"/>
</dbReference>
<dbReference type="SUPFAM" id="SSF53271">
    <property type="entry name" value="PRTase-like"/>
    <property type="match status" value="1"/>
</dbReference>
<dbReference type="Pfam" id="PF00156">
    <property type="entry name" value="Pribosyltran"/>
    <property type="match status" value="1"/>
</dbReference>
<dbReference type="Gene3D" id="3.30.1310.20">
    <property type="entry name" value="PRTase-like"/>
    <property type="match status" value="1"/>
</dbReference>
<accession>A0A1F7J680</accession>
<sequence>MIFKDRTDAANKLFLKLKNEPLLKGRKNVTIVSLLRGGIILGDILARKLGVLHIPLVCAKISAPDQEELAIGGLVFDVVYLEKSTIQSLTLSKLDIRKQIAKAQEKFVEYCEKFSLKEKAYDKLSGKTAVIVDDGIATGATMKAAALFAKEKGARVVVVAAPVASAGLDLKGIDKIVILHKDPYFSAVSQFYTEFPQIPDGKVKELLS</sequence>
<comment type="caution">
    <text evidence="2">The sequence shown here is derived from an EMBL/GenBank/DDBJ whole genome shotgun (WGS) entry which is preliminary data.</text>
</comment>
<dbReference type="InterPro" id="IPR000836">
    <property type="entry name" value="PRTase_dom"/>
</dbReference>
<evidence type="ECO:0000313" key="2">
    <source>
        <dbReference type="EMBL" id="OGK51112.1"/>
    </source>
</evidence>
<gene>
    <name evidence="2" type="ORF">A3B50_04925</name>
</gene>
<name>A0A1F7J680_9BACT</name>
<evidence type="ECO:0000313" key="3">
    <source>
        <dbReference type="Proteomes" id="UP000178558"/>
    </source>
</evidence>
<proteinExistence type="predicted"/>
<feature type="domain" description="Phosphoribosyltransferase" evidence="1">
    <location>
        <begin position="8"/>
        <end position="164"/>
    </location>
</feature>
<dbReference type="Proteomes" id="UP000178558">
    <property type="component" value="Unassembled WGS sequence"/>
</dbReference>
<organism evidence="2 3">
    <name type="scientific">Candidatus Roizmanbacteria bacterium RIFCSPLOWO2_01_FULL_40_42</name>
    <dbReference type="NCBI Taxonomy" id="1802066"/>
    <lineage>
        <taxon>Bacteria</taxon>
        <taxon>Candidatus Roizmaniibacteriota</taxon>
    </lineage>
</organism>
<dbReference type="AlphaFoldDB" id="A0A1F7J680"/>
<dbReference type="EMBL" id="MGAQ01000005">
    <property type="protein sequence ID" value="OGK51112.1"/>
    <property type="molecule type" value="Genomic_DNA"/>
</dbReference>
<protein>
    <recommendedName>
        <fullName evidence="1">Phosphoribosyltransferase domain-containing protein</fullName>
    </recommendedName>
</protein>
<reference evidence="2 3" key="1">
    <citation type="journal article" date="2016" name="Nat. Commun.">
        <title>Thousands of microbial genomes shed light on interconnected biogeochemical processes in an aquifer system.</title>
        <authorList>
            <person name="Anantharaman K."/>
            <person name="Brown C.T."/>
            <person name="Hug L.A."/>
            <person name="Sharon I."/>
            <person name="Castelle C.J."/>
            <person name="Probst A.J."/>
            <person name="Thomas B.C."/>
            <person name="Singh A."/>
            <person name="Wilkins M.J."/>
            <person name="Karaoz U."/>
            <person name="Brodie E.L."/>
            <person name="Williams K.H."/>
            <person name="Hubbard S.S."/>
            <person name="Banfield J.F."/>
        </authorList>
    </citation>
    <scope>NUCLEOTIDE SEQUENCE [LARGE SCALE GENOMIC DNA]</scope>
</reference>
<evidence type="ECO:0000259" key="1">
    <source>
        <dbReference type="Pfam" id="PF00156"/>
    </source>
</evidence>
<dbReference type="CDD" id="cd06223">
    <property type="entry name" value="PRTases_typeI"/>
    <property type="match status" value="1"/>
</dbReference>
<dbReference type="Gene3D" id="3.40.50.2020">
    <property type="match status" value="1"/>
</dbReference>